<evidence type="ECO:0000256" key="1">
    <source>
        <dbReference type="ARBA" id="ARBA00008520"/>
    </source>
</evidence>
<feature type="chain" id="PRO_5038882781" description="Sugar ABC transporter substrate-binding protein" evidence="4">
    <location>
        <begin position="21"/>
        <end position="420"/>
    </location>
</feature>
<dbReference type="Pfam" id="PF13416">
    <property type="entry name" value="SBP_bac_8"/>
    <property type="match status" value="1"/>
</dbReference>
<evidence type="ECO:0000256" key="2">
    <source>
        <dbReference type="ARBA" id="ARBA00022448"/>
    </source>
</evidence>
<keyword evidence="6" id="KW-1185">Reference proteome</keyword>
<proteinExistence type="inferred from homology"/>
<keyword evidence="3 4" id="KW-0732">Signal</keyword>
<dbReference type="GO" id="GO:0042956">
    <property type="term" value="P:maltodextrin transmembrane transport"/>
    <property type="evidence" value="ECO:0007669"/>
    <property type="project" value="TreeGrafter"/>
</dbReference>
<name>A0A1L8QTB6_9ENTE</name>
<dbReference type="AlphaFoldDB" id="A0A1L8QTB6"/>
<dbReference type="PANTHER" id="PTHR30061:SF50">
    <property type="entry name" value="MALTOSE_MALTODEXTRIN-BINDING PERIPLASMIC PROTEIN"/>
    <property type="match status" value="1"/>
</dbReference>
<dbReference type="PANTHER" id="PTHR30061">
    <property type="entry name" value="MALTOSE-BINDING PERIPLASMIC PROTEIN"/>
    <property type="match status" value="1"/>
</dbReference>
<organism evidence="5 6">
    <name type="scientific">Enterococcus aquimarinus</name>
    <dbReference type="NCBI Taxonomy" id="328396"/>
    <lineage>
        <taxon>Bacteria</taxon>
        <taxon>Bacillati</taxon>
        <taxon>Bacillota</taxon>
        <taxon>Bacilli</taxon>
        <taxon>Lactobacillales</taxon>
        <taxon>Enterococcaceae</taxon>
        <taxon>Enterococcus</taxon>
    </lineage>
</organism>
<dbReference type="InterPro" id="IPR006059">
    <property type="entry name" value="SBP"/>
</dbReference>
<dbReference type="Gene3D" id="3.40.190.10">
    <property type="entry name" value="Periplasmic binding protein-like II"/>
    <property type="match status" value="1"/>
</dbReference>
<dbReference type="GO" id="GO:1901982">
    <property type="term" value="F:maltose binding"/>
    <property type="evidence" value="ECO:0007669"/>
    <property type="project" value="TreeGrafter"/>
</dbReference>
<keyword evidence="2" id="KW-0813">Transport</keyword>
<dbReference type="EMBL" id="JXKD01000006">
    <property type="protein sequence ID" value="OJG10706.1"/>
    <property type="molecule type" value="Genomic_DNA"/>
</dbReference>
<dbReference type="RefSeq" id="WP_071874629.1">
    <property type="nucleotide sequence ID" value="NZ_JBHSHF010000021.1"/>
</dbReference>
<dbReference type="GO" id="GO:0055052">
    <property type="term" value="C:ATP-binding cassette (ABC) transporter complex, substrate-binding subunit-containing"/>
    <property type="evidence" value="ECO:0007669"/>
    <property type="project" value="TreeGrafter"/>
</dbReference>
<dbReference type="SUPFAM" id="SSF53850">
    <property type="entry name" value="Periplasmic binding protein-like II"/>
    <property type="match status" value="1"/>
</dbReference>
<protein>
    <recommendedName>
        <fullName evidence="7">Sugar ABC transporter substrate-binding protein</fullName>
    </recommendedName>
</protein>
<comment type="similarity">
    <text evidence="1">Belongs to the bacterial solute-binding protein 1 family.</text>
</comment>
<evidence type="ECO:0000313" key="6">
    <source>
        <dbReference type="Proteomes" id="UP000182149"/>
    </source>
</evidence>
<dbReference type="Proteomes" id="UP000182149">
    <property type="component" value="Unassembled WGS sequence"/>
</dbReference>
<sequence length="420" mass="46028">MKKKLVRTFSLLGLSTMLLAACGGGTASSGDEGSMSDKKDVVTYALWDKEYAAAIQGIADSFKEETGIEVKFEITPWAQYWTKLETAVTGNNASDVFNVNIPRAIDYIENGILEPLDGINVELDKIPSQYLESYTGADGKLYGIPKDFDTNALFYNKTMFDEAGIAYPDDTWTWDTWRDVAKQLTNTDEGIYGMAIPPTWQGGYYETIYQNGGSPFIENGTKSGFDQPEVIEGIEYWYGFVEDGSGTPIELITNTNSNELLLSGKVAMAVDGSYQVPVLFKEDFGNEHIDVAPLPKGKERATTSNSLANVIFSGSKNKESAKKWIEYLSSEESMKHVAEAGGIIPVLEGTQEAWVAAHPDKNIQVFIDAVDYAVPLPGYKNSSAAIAIEQDLINQAWTGEITVEEASKLIAEKANALLQK</sequence>
<reference evidence="5 6" key="1">
    <citation type="submission" date="2014-12" db="EMBL/GenBank/DDBJ databases">
        <title>Draft genome sequences of 29 type strains of Enterococci.</title>
        <authorList>
            <person name="Zhong Z."/>
            <person name="Sun Z."/>
            <person name="Liu W."/>
            <person name="Zhang W."/>
            <person name="Zhang H."/>
        </authorList>
    </citation>
    <scope>NUCLEOTIDE SEQUENCE [LARGE SCALE GENOMIC DNA]</scope>
    <source>
        <strain evidence="5 6">DSM 17690</strain>
    </source>
</reference>
<feature type="signal peptide" evidence="4">
    <location>
        <begin position="1"/>
        <end position="20"/>
    </location>
</feature>
<accession>A0A1L8QTB6</accession>
<dbReference type="OrthoDB" id="9782846at2"/>
<dbReference type="STRING" id="328396.RU93_GL001919"/>
<evidence type="ECO:0000256" key="3">
    <source>
        <dbReference type="ARBA" id="ARBA00022729"/>
    </source>
</evidence>
<evidence type="ECO:0000313" key="5">
    <source>
        <dbReference type="EMBL" id="OJG10706.1"/>
    </source>
</evidence>
<comment type="caution">
    <text evidence="5">The sequence shown here is derived from an EMBL/GenBank/DDBJ whole genome shotgun (WGS) entry which is preliminary data.</text>
</comment>
<dbReference type="PROSITE" id="PS51257">
    <property type="entry name" value="PROKAR_LIPOPROTEIN"/>
    <property type="match status" value="1"/>
</dbReference>
<dbReference type="CDD" id="cd13585">
    <property type="entry name" value="PBP2_TMBP_like"/>
    <property type="match status" value="1"/>
</dbReference>
<gene>
    <name evidence="5" type="ORF">RU93_GL001919</name>
</gene>
<dbReference type="GO" id="GO:0015768">
    <property type="term" value="P:maltose transport"/>
    <property type="evidence" value="ECO:0007669"/>
    <property type="project" value="TreeGrafter"/>
</dbReference>
<evidence type="ECO:0000256" key="4">
    <source>
        <dbReference type="SAM" id="SignalP"/>
    </source>
</evidence>
<evidence type="ECO:0008006" key="7">
    <source>
        <dbReference type="Google" id="ProtNLM"/>
    </source>
</evidence>